<gene>
    <name evidence="7" type="ORF">SEVIR_3G140000v2</name>
</gene>
<dbReference type="Proteomes" id="UP000298652">
    <property type="component" value="Chromosome 3"/>
</dbReference>
<evidence type="ECO:0000256" key="4">
    <source>
        <dbReference type="ARBA" id="ARBA00022801"/>
    </source>
</evidence>
<keyword evidence="8" id="KW-1185">Reference proteome</keyword>
<dbReference type="GO" id="GO:0008081">
    <property type="term" value="F:phosphoric diester hydrolase activity"/>
    <property type="evidence" value="ECO:0007669"/>
    <property type="project" value="TreeGrafter"/>
</dbReference>
<dbReference type="Pfam" id="PF03372">
    <property type="entry name" value="Exo_endo_phos"/>
    <property type="match status" value="1"/>
</dbReference>
<evidence type="ECO:0000259" key="6">
    <source>
        <dbReference type="Pfam" id="PF03372"/>
    </source>
</evidence>
<dbReference type="GO" id="GO:0046872">
    <property type="term" value="F:metal ion binding"/>
    <property type="evidence" value="ECO:0007669"/>
    <property type="project" value="UniProtKB-KW"/>
</dbReference>
<accession>A0A4U6V8X6</accession>
<dbReference type="GO" id="GO:0008311">
    <property type="term" value="F:double-stranded DNA 3'-5' DNA exonuclease activity"/>
    <property type="evidence" value="ECO:0007669"/>
    <property type="project" value="TreeGrafter"/>
</dbReference>
<dbReference type="EMBL" id="CM016554">
    <property type="protein sequence ID" value="TKW25761.1"/>
    <property type="molecule type" value="Genomic_DNA"/>
</dbReference>
<feature type="domain" description="Endonuclease/exonuclease/phosphatase" evidence="6">
    <location>
        <begin position="10"/>
        <end position="130"/>
    </location>
</feature>
<dbReference type="Gene3D" id="3.60.10.10">
    <property type="entry name" value="Endonuclease/exonuclease/phosphatase"/>
    <property type="match status" value="1"/>
</dbReference>
<dbReference type="GO" id="GO:0006284">
    <property type="term" value="P:base-excision repair"/>
    <property type="evidence" value="ECO:0007669"/>
    <property type="project" value="TreeGrafter"/>
</dbReference>
<comment type="similarity">
    <text evidence="2">Belongs to the DNA repair enzymes AP/ExoA family.</text>
</comment>
<reference evidence="7" key="1">
    <citation type="submission" date="2019-03" db="EMBL/GenBank/DDBJ databases">
        <title>WGS assembly of Setaria viridis.</title>
        <authorList>
            <person name="Huang P."/>
            <person name="Jenkins J."/>
            <person name="Grimwood J."/>
            <person name="Barry K."/>
            <person name="Healey A."/>
            <person name="Mamidi S."/>
            <person name="Sreedasyam A."/>
            <person name="Shu S."/>
            <person name="Feldman M."/>
            <person name="Wu J."/>
            <person name="Yu Y."/>
            <person name="Chen C."/>
            <person name="Johnson J."/>
            <person name="Rokhsar D."/>
            <person name="Baxter I."/>
            <person name="Schmutz J."/>
            <person name="Brutnell T."/>
            <person name="Kellogg E."/>
        </authorList>
    </citation>
    <scope>NUCLEOTIDE SEQUENCE [LARGE SCALE GENOMIC DNA]</scope>
</reference>
<name>A0A4U6V8X6_SETVI</name>
<dbReference type="SUPFAM" id="SSF56219">
    <property type="entry name" value="DNase I-like"/>
    <property type="match status" value="1"/>
</dbReference>
<organism evidence="7 8">
    <name type="scientific">Setaria viridis</name>
    <name type="common">Green bristlegrass</name>
    <name type="synonym">Setaria italica subsp. viridis</name>
    <dbReference type="NCBI Taxonomy" id="4556"/>
    <lineage>
        <taxon>Eukaryota</taxon>
        <taxon>Viridiplantae</taxon>
        <taxon>Streptophyta</taxon>
        <taxon>Embryophyta</taxon>
        <taxon>Tracheophyta</taxon>
        <taxon>Spermatophyta</taxon>
        <taxon>Magnoliopsida</taxon>
        <taxon>Liliopsida</taxon>
        <taxon>Poales</taxon>
        <taxon>Poaceae</taxon>
        <taxon>PACMAD clade</taxon>
        <taxon>Panicoideae</taxon>
        <taxon>Panicodae</taxon>
        <taxon>Paniceae</taxon>
        <taxon>Cenchrinae</taxon>
        <taxon>Setaria</taxon>
    </lineage>
</organism>
<keyword evidence="5" id="KW-0460">Magnesium</keyword>
<dbReference type="InterPro" id="IPR004808">
    <property type="entry name" value="AP_endonuc_1"/>
</dbReference>
<sequence length="142" mass="15774">MTQMNIEILCWNVRGLNRRARRDTVREMISGTLCHIACLQETKLADIDQFTAAYLGGNRLDNYSYKPAGGIIGTRGGILLLWNANYVKLSNVILGKHHITATVTMQESLNTFVLTVVYGPTSASRKAEFLAELQSTKPQNNS</sequence>
<keyword evidence="4" id="KW-0378">Hydrolase</keyword>
<dbReference type="AlphaFoldDB" id="A0A4U6V8X6"/>
<dbReference type="InterPro" id="IPR036691">
    <property type="entry name" value="Endo/exonu/phosph_ase_sf"/>
</dbReference>
<dbReference type="PANTHER" id="PTHR22748:SF19">
    <property type="entry name" value="ENDONUCLEASE_EXONUCLEASE_PHOSPHATASE DOMAIN-CONTAINING PROTEIN"/>
    <property type="match status" value="1"/>
</dbReference>
<protein>
    <recommendedName>
        <fullName evidence="6">Endonuclease/exonuclease/phosphatase domain-containing protein</fullName>
    </recommendedName>
</protein>
<keyword evidence="3" id="KW-0479">Metal-binding</keyword>
<dbReference type="GO" id="GO:0005634">
    <property type="term" value="C:nucleus"/>
    <property type="evidence" value="ECO:0007669"/>
    <property type="project" value="TreeGrafter"/>
</dbReference>
<dbReference type="OMA" id="IADIECE"/>
<evidence type="ECO:0000256" key="3">
    <source>
        <dbReference type="ARBA" id="ARBA00022723"/>
    </source>
</evidence>
<dbReference type="GO" id="GO:0003906">
    <property type="term" value="F:DNA-(apurinic or apyrimidinic site) endonuclease activity"/>
    <property type="evidence" value="ECO:0007669"/>
    <property type="project" value="TreeGrafter"/>
</dbReference>
<dbReference type="Gramene" id="TKW25761">
    <property type="protein sequence ID" value="TKW25761"/>
    <property type="gene ID" value="SEVIR_3G140000v2"/>
</dbReference>
<proteinExistence type="inferred from homology"/>
<evidence type="ECO:0000313" key="8">
    <source>
        <dbReference type="Proteomes" id="UP000298652"/>
    </source>
</evidence>
<dbReference type="InterPro" id="IPR005135">
    <property type="entry name" value="Endo/exonuclease/phosphatase"/>
</dbReference>
<dbReference type="PANTHER" id="PTHR22748">
    <property type="entry name" value="AP ENDONUCLEASE"/>
    <property type="match status" value="1"/>
</dbReference>
<evidence type="ECO:0000256" key="1">
    <source>
        <dbReference type="ARBA" id="ARBA00001946"/>
    </source>
</evidence>
<comment type="cofactor">
    <cofactor evidence="1">
        <name>Mg(2+)</name>
        <dbReference type="ChEBI" id="CHEBI:18420"/>
    </cofactor>
</comment>
<evidence type="ECO:0000256" key="5">
    <source>
        <dbReference type="ARBA" id="ARBA00022842"/>
    </source>
</evidence>
<evidence type="ECO:0000256" key="2">
    <source>
        <dbReference type="ARBA" id="ARBA00007092"/>
    </source>
</evidence>
<evidence type="ECO:0000313" key="7">
    <source>
        <dbReference type="EMBL" id="TKW25761.1"/>
    </source>
</evidence>